<keyword evidence="6 8" id="KW-1133">Transmembrane helix</keyword>
<evidence type="ECO:0000256" key="2">
    <source>
        <dbReference type="ARBA" id="ARBA00022448"/>
    </source>
</evidence>
<dbReference type="Proteomes" id="UP001500298">
    <property type="component" value="Unassembled WGS sequence"/>
</dbReference>
<evidence type="ECO:0000256" key="9">
    <source>
        <dbReference type="SAM" id="MobiDB-lite"/>
    </source>
</evidence>
<evidence type="ECO:0000256" key="6">
    <source>
        <dbReference type="ARBA" id="ARBA00022989"/>
    </source>
</evidence>
<name>A0ABP9DFZ4_9BACT</name>
<evidence type="ECO:0000256" key="4">
    <source>
        <dbReference type="ARBA" id="ARBA00022967"/>
    </source>
</evidence>
<organism evidence="10 11">
    <name type="scientific">Algivirga pacifica</name>
    <dbReference type="NCBI Taxonomy" id="1162670"/>
    <lineage>
        <taxon>Bacteria</taxon>
        <taxon>Pseudomonadati</taxon>
        <taxon>Bacteroidota</taxon>
        <taxon>Cytophagia</taxon>
        <taxon>Cytophagales</taxon>
        <taxon>Flammeovirgaceae</taxon>
        <taxon>Algivirga</taxon>
    </lineage>
</organism>
<keyword evidence="5 8" id="KW-0249">Electron transport</keyword>
<dbReference type="HAMAP" id="MF_00478">
    <property type="entry name" value="RsxE_RnfE"/>
    <property type="match status" value="1"/>
</dbReference>
<dbReference type="Pfam" id="PF02508">
    <property type="entry name" value="Rnf-Nqr"/>
    <property type="match status" value="1"/>
</dbReference>
<feature type="transmembrane region" description="Helical" evidence="8">
    <location>
        <begin position="126"/>
        <end position="146"/>
    </location>
</feature>
<reference evidence="11" key="1">
    <citation type="journal article" date="2019" name="Int. J. Syst. Evol. Microbiol.">
        <title>The Global Catalogue of Microorganisms (GCM) 10K type strain sequencing project: providing services to taxonomists for standard genome sequencing and annotation.</title>
        <authorList>
            <consortium name="The Broad Institute Genomics Platform"/>
            <consortium name="The Broad Institute Genome Sequencing Center for Infectious Disease"/>
            <person name="Wu L."/>
            <person name="Ma J."/>
        </authorList>
    </citation>
    <scope>NUCLEOTIDE SEQUENCE [LARGE SCALE GENOMIC DNA]</scope>
    <source>
        <strain evidence="11">JCM 18326</strain>
    </source>
</reference>
<keyword evidence="8" id="KW-1003">Cell membrane</keyword>
<dbReference type="PANTHER" id="PTHR30586">
    <property type="entry name" value="ELECTRON TRANSPORT COMPLEX PROTEIN RNFE"/>
    <property type="match status" value="1"/>
</dbReference>
<dbReference type="NCBIfam" id="TIGR01948">
    <property type="entry name" value="rnfE"/>
    <property type="match status" value="1"/>
</dbReference>
<accession>A0ABP9DFZ4</accession>
<comment type="subcellular location">
    <subcellularLocation>
        <location evidence="8">Cell membrane</location>
        <topology evidence="8">Multi-pass membrane protein</topology>
    </subcellularLocation>
    <subcellularLocation>
        <location evidence="1">Endomembrane system</location>
        <topology evidence="1">Multi-pass membrane protein</topology>
    </subcellularLocation>
</comment>
<keyword evidence="4 8" id="KW-1278">Translocase</keyword>
<feature type="transmembrane region" description="Helical" evidence="8">
    <location>
        <begin position="158"/>
        <end position="176"/>
    </location>
</feature>
<evidence type="ECO:0000313" key="10">
    <source>
        <dbReference type="EMBL" id="GAA4842448.1"/>
    </source>
</evidence>
<keyword evidence="11" id="KW-1185">Reference proteome</keyword>
<evidence type="ECO:0000256" key="8">
    <source>
        <dbReference type="HAMAP-Rule" id="MF_00478"/>
    </source>
</evidence>
<proteinExistence type="inferred from homology"/>
<evidence type="ECO:0000313" key="11">
    <source>
        <dbReference type="Proteomes" id="UP001500298"/>
    </source>
</evidence>
<keyword evidence="7 8" id="KW-0472">Membrane</keyword>
<keyword evidence="3 8" id="KW-0812">Transmembrane</keyword>
<comment type="caution">
    <text evidence="10">The sequence shown here is derived from an EMBL/GenBank/DDBJ whole genome shotgun (WGS) entry which is preliminary data.</text>
</comment>
<comment type="function">
    <text evidence="8">Part of a membrane-bound complex that couples electron transfer with translocation of ions across the membrane.</text>
</comment>
<protein>
    <recommendedName>
        <fullName evidence="8">Ion-translocating oxidoreductase complex subunit E</fullName>
        <ecNumber evidence="8">7.-.-.-</ecNumber>
    </recommendedName>
    <alternativeName>
        <fullName evidence="8">Rnf electron transport complex subunit E</fullName>
    </alternativeName>
</protein>
<dbReference type="EMBL" id="BAABJX010000045">
    <property type="protein sequence ID" value="GAA4842448.1"/>
    <property type="molecule type" value="Genomic_DNA"/>
</dbReference>
<evidence type="ECO:0000256" key="1">
    <source>
        <dbReference type="ARBA" id="ARBA00004127"/>
    </source>
</evidence>
<dbReference type="EC" id="7.-.-.-" evidence="8"/>
<dbReference type="InterPro" id="IPR010968">
    <property type="entry name" value="RnfE"/>
</dbReference>
<gene>
    <name evidence="8" type="primary">rnfE</name>
    <name evidence="10" type="ORF">GCM10023331_29410</name>
</gene>
<dbReference type="NCBIfam" id="NF009070">
    <property type="entry name" value="PRK12405.1"/>
    <property type="match status" value="1"/>
</dbReference>
<evidence type="ECO:0000256" key="5">
    <source>
        <dbReference type="ARBA" id="ARBA00022982"/>
    </source>
</evidence>
<dbReference type="InterPro" id="IPR003667">
    <property type="entry name" value="NqrDE/RnfAE"/>
</dbReference>
<feature type="transmembrane region" description="Helical" evidence="8">
    <location>
        <begin position="196"/>
        <end position="217"/>
    </location>
</feature>
<dbReference type="PIRSF" id="PIRSF006102">
    <property type="entry name" value="NQR_DE"/>
    <property type="match status" value="1"/>
</dbReference>
<feature type="transmembrane region" description="Helical" evidence="8">
    <location>
        <begin position="65"/>
        <end position="84"/>
    </location>
</feature>
<sequence>MLMETLTKVAPKNTPDSSPKKKGRKPADLLSNDEFIKGLWRENPVFVQVLGMCPVLAVTNTAENALAMGLATSFVLLMSNVLVSSLRNFIPKEVRISSYILIIATFVTIIDYVIQSISVELHKSLGAFISLIVVNCLILSRAEAFASKNTIGKSVSDALGMGMGFTFALLCLGVVRELLGSGSIFGWQLMMDNFQTWIIMILPAGGFFTLALWLLLFNGLQLKKSK</sequence>
<comment type="similarity">
    <text evidence="8">Belongs to the NqrDE/RnfAE family.</text>
</comment>
<comment type="subunit">
    <text evidence="8">The complex is composed of six subunits: RnfA, RnfB, RnfC, RnfD, RnfE and RnfG.</text>
</comment>
<feature type="transmembrane region" description="Helical" evidence="8">
    <location>
        <begin position="96"/>
        <end position="114"/>
    </location>
</feature>
<feature type="region of interest" description="Disordered" evidence="9">
    <location>
        <begin position="1"/>
        <end position="27"/>
    </location>
</feature>
<evidence type="ECO:0000256" key="3">
    <source>
        <dbReference type="ARBA" id="ARBA00022692"/>
    </source>
</evidence>
<keyword evidence="2 8" id="KW-0813">Transport</keyword>
<dbReference type="PANTHER" id="PTHR30586:SF0">
    <property type="entry name" value="ION-TRANSLOCATING OXIDOREDUCTASE COMPLEX SUBUNIT E"/>
    <property type="match status" value="1"/>
</dbReference>
<evidence type="ECO:0000256" key="7">
    <source>
        <dbReference type="ARBA" id="ARBA00023136"/>
    </source>
</evidence>